<dbReference type="CDD" id="cd00090">
    <property type="entry name" value="HTH_ARSR"/>
    <property type="match status" value="1"/>
</dbReference>
<dbReference type="InterPro" id="IPR036196">
    <property type="entry name" value="Ptyr_pPase_sf"/>
</dbReference>
<dbReference type="PANTHER" id="PTHR43428:SF1">
    <property type="entry name" value="ARSENATE REDUCTASE"/>
    <property type="match status" value="1"/>
</dbReference>
<dbReference type="PANTHER" id="PTHR43428">
    <property type="entry name" value="ARSENATE REDUCTASE"/>
    <property type="match status" value="1"/>
</dbReference>
<evidence type="ECO:0000256" key="1">
    <source>
        <dbReference type="ARBA" id="ARBA00022849"/>
    </source>
</evidence>
<dbReference type="PROSITE" id="PS50987">
    <property type="entry name" value="HTH_ARSR_2"/>
    <property type="match status" value="1"/>
</dbReference>
<gene>
    <name evidence="3" type="ORF">GCM10022263_40260</name>
</gene>
<sequence>MERRVAVHAALADATRLRVVDLLTLGDAASSELSERLDVPSNLLAHHLKVLQGAGVVARHRSEGDGRRSYWRLVRALPVAPGGAGLAVPARVVFVCTANTARSQLAAALWRGASTIPATSAGTRPAERVAPGARAAARRHALDLPDVAPQHLADVGPAGDDLVVTVCDLAHEELGSVSRVHWSVADPVVTGTRAAFDRAYDELAARVAQLVPLLGRAC</sequence>
<evidence type="ECO:0000259" key="2">
    <source>
        <dbReference type="PROSITE" id="PS50987"/>
    </source>
</evidence>
<protein>
    <submittedName>
        <fullName evidence="3">Helix-turn-helix domain-containing protein</fullName>
    </submittedName>
</protein>
<evidence type="ECO:0000313" key="3">
    <source>
        <dbReference type="EMBL" id="GAA3549266.1"/>
    </source>
</evidence>
<proteinExistence type="predicted"/>
<dbReference type="EMBL" id="BAABBB010000026">
    <property type="protein sequence ID" value="GAA3549266.1"/>
    <property type="molecule type" value="Genomic_DNA"/>
</dbReference>
<dbReference type="InterPro" id="IPR036390">
    <property type="entry name" value="WH_DNA-bd_sf"/>
</dbReference>
<dbReference type="InterPro" id="IPR036388">
    <property type="entry name" value="WH-like_DNA-bd_sf"/>
</dbReference>
<name>A0ABP6WAX2_9ACTN</name>
<dbReference type="InterPro" id="IPR001845">
    <property type="entry name" value="HTH_ArsR_DNA-bd_dom"/>
</dbReference>
<dbReference type="SUPFAM" id="SSF46785">
    <property type="entry name" value="Winged helix' DNA-binding domain"/>
    <property type="match status" value="1"/>
</dbReference>
<dbReference type="InterPro" id="IPR011991">
    <property type="entry name" value="ArsR-like_HTH"/>
</dbReference>
<dbReference type="Pfam" id="PF01451">
    <property type="entry name" value="LMWPc"/>
    <property type="match status" value="1"/>
</dbReference>
<organism evidence="3 4">
    <name type="scientific">Nocardioides daeguensis</name>
    <dbReference type="NCBI Taxonomy" id="908359"/>
    <lineage>
        <taxon>Bacteria</taxon>
        <taxon>Bacillati</taxon>
        <taxon>Actinomycetota</taxon>
        <taxon>Actinomycetes</taxon>
        <taxon>Propionibacteriales</taxon>
        <taxon>Nocardioidaceae</taxon>
        <taxon>Nocardioides</taxon>
    </lineage>
</organism>
<keyword evidence="4" id="KW-1185">Reference proteome</keyword>
<feature type="domain" description="HTH arsR-type" evidence="2">
    <location>
        <begin position="1"/>
        <end position="93"/>
    </location>
</feature>
<dbReference type="SMART" id="SM00226">
    <property type="entry name" value="LMWPc"/>
    <property type="match status" value="1"/>
</dbReference>
<dbReference type="Gene3D" id="1.10.10.10">
    <property type="entry name" value="Winged helix-like DNA-binding domain superfamily/Winged helix DNA-binding domain"/>
    <property type="match status" value="1"/>
</dbReference>
<accession>A0ABP6WAX2</accession>
<dbReference type="SMART" id="SM00418">
    <property type="entry name" value="HTH_ARSR"/>
    <property type="match status" value="1"/>
</dbReference>
<dbReference type="SUPFAM" id="SSF52788">
    <property type="entry name" value="Phosphotyrosine protein phosphatases I"/>
    <property type="match status" value="1"/>
</dbReference>
<comment type="caution">
    <text evidence="3">The sequence shown here is derived from an EMBL/GenBank/DDBJ whole genome shotgun (WGS) entry which is preliminary data.</text>
</comment>
<keyword evidence="1" id="KW-0059">Arsenical resistance</keyword>
<dbReference type="Pfam" id="PF12840">
    <property type="entry name" value="HTH_20"/>
    <property type="match status" value="1"/>
</dbReference>
<evidence type="ECO:0000313" key="4">
    <source>
        <dbReference type="Proteomes" id="UP001500301"/>
    </source>
</evidence>
<dbReference type="Gene3D" id="3.40.50.2300">
    <property type="match status" value="1"/>
</dbReference>
<reference evidence="4" key="1">
    <citation type="journal article" date="2019" name="Int. J. Syst. Evol. Microbiol.">
        <title>The Global Catalogue of Microorganisms (GCM) 10K type strain sequencing project: providing services to taxonomists for standard genome sequencing and annotation.</title>
        <authorList>
            <consortium name="The Broad Institute Genomics Platform"/>
            <consortium name="The Broad Institute Genome Sequencing Center for Infectious Disease"/>
            <person name="Wu L."/>
            <person name="Ma J."/>
        </authorList>
    </citation>
    <scope>NUCLEOTIDE SEQUENCE [LARGE SCALE GENOMIC DNA]</scope>
    <source>
        <strain evidence="4">JCM 17460</strain>
    </source>
</reference>
<dbReference type="InterPro" id="IPR023485">
    <property type="entry name" value="Ptyr_pPase"/>
</dbReference>
<dbReference type="Proteomes" id="UP001500301">
    <property type="component" value="Unassembled WGS sequence"/>
</dbReference>